<evidence type="ECO:0000256" key="1">
    <source>
        <dbReference type="SAM" id="MobiDB-lite"/>
    </source>
</evidence>
<reference evidence="2 3" key="1">
    <citation type="submission" date="2020-10" db="EMBL/GenBank/DDBJ databases">
        <title>Sequencing the genomes of 1000 actinobacteria strains.</title>
        <authorList>
            <person name="Klenk H.-P."/>
        </authorList>
    </citation>
    <scope>NUCLEOTIDE SEQUENCE [LARGE SCALE GENOMIC DNA]</scope>
    <source>
        <strain evidence="2 3">DSM 46661</strain>
    </source>
</reference>
<comment type="caution">
    <text evidence="2">The sequence shown here is derived from an EMBL/GenBank/DDBJ whole genome shotgun (WGS) entry which is preliminary data.</text>
</comment>
<evidence type="ECO:0000313" key="3">
    <source>
        <dbReference type="Proteomes" id="UP000656548"/>
    </source>
</evidence>
<organism evidence="2 3">
    <name type="scientific">Amycolatopsis roodepoortensis</name>
    <dbReference type="NCBI Taxonomy" id="700274"/>
    <lineage>
        <taxon>Bacteria</taxon>
        <taxon>Bacillati</taxon>
        <taxon>Actinomycetota</taxon>
        <taxon>Actinomycetes</taxon>
        <taxon>Pseudonocardiales</taxon>
        <taxon>Pseudonocardiaceae</taxon>
        <taxon>Amycolatopsis</taxon>
    </lineage>
</organism>
<protein>
    <submittedName>
        <fullName evidence="2">Uncharacterized protein</fullName>
    </submittedName>
</protein>
<proteinExistence type="predicted"/>
<dbReference type="EMBL" id="JADBEJ010000008">
    <property type="protein sequence ID" value="MBE1581208.1"/>
    <property type="molecule type" value="Genomic_DNA"/>
</dbReference>
<gene>
    <name evidence="2" type="ORF">H4W30_008289</name>
</gene>
<accession>A0ABR9LKM9</accession>
<name>A0ABR9LKM9_9PSEU</name>
<feature type="region of interest" description="Disordered" evidence="1">
    <location>
        <begin position="1"/>
        <end position="27"/>
    </location>
</feature>
<dbReference type="Proteomes" id="UP000656548">
    <property type="component" value="Unassembled WGS sequence"/>
</dbReference>
<dbReference type="RefSeq" id="WP_192747602.1">
    <property type="nucleotide sequence ID" value="NZ_JADBEJ010000008.1"/>
</dbReference>
<feature type="compositionally biased region" description="Polar residues" evidence="1">
    <location>
        <begin position="1"/>
        <end position="10"/>
    </location>
</feature>
<sequence length="459" mass="50732">MEQTGESYTKTLRKLPAQASTSEEHHAVAELTDPNVLCGVRLTLTRAGASAKDSVEGVVISSVQSGTGDFRWRVALLSPFEGTQSGGVIEIADDNTWNLAPSLADVAAAAARHDGRCPDGRPWYQPDQVPGDVLATGPELHRMLLKPRLGQPPIATKKLHRQPDKLLYAIADAEPKQARTTAEERRWRRERTCANCGTTSTLTFSPAEDGKRYCEEHRADANRRTEQQRAEDTRVRASLKAREIVDDPDTVLVAMTWDRELQGYPFRMETFGGELVLERVLPYIAGAALLSTTVDDLPSWVSDSQNLACVGKRLIEAPEADPMGAFRKLLRAGGQVFADGDLTPRDADNLVGLYRAFIGPPDASAGHDMPTVNWKKSTRTAVDVIDGVRDVLREMAAVPLTDDEIKRAKRPNRVRRSKRYRFYESRRSILAIRQDDRRLAARIYNDATGHGAEQAKLGG</sequence>
<keyword evidence="3" id="KW-1185">Reference proteome</keyword>
<evidence type="ECO:0000313" key="2">
    <source>
        <dbReference type="EMBL" id="MBE1581208.1"/>
    </source>
</evidence>